<dbReference type="Proteomes" id="UP000321947">
    <property type="component" value="Unassembled WGS sequence"/>
</dbReference>
<gene>
    <name evidence="1" type="ORF">E5676_scaffold93G00110</name>
</gene>
<dbReference type="EMBL" id="SSTD01002592">
    <property type="protein sequence ID" value="TYK27654.1"/>
    <property type="molecule type" value="Genomic_DNA"/>
</dbReference>
<sequence length="113" mass="13181">MLAYPIRVVHAWVSFGITTYLGLPSPMDRQSGIDINMIRVIRRDRSQPDRLCVSSEYATYQFILSVPYDHRRPDFVPTGSHDARVRERASSWTWVEERARASWRATRSDRGEP</sequence>
<protein>
    <submittedName>
        <fullName evidence="1">Uncharacterized protein</fullName>
    </submittedName>
</protein>
<proteinExistence type="predicted"/>
<name>A0A5D3DVX7_CUCMM</name>
<dbReference type="AlphaFoldDB" id="A0A5D3DVX7"/>
<reference evidence="1 2" key="1">
    <citation type="submission" date="2019-08" db="EMBL/GenBank/DDBJ databases">
        <title>Draft genome sequences of two oriental melons (Cucumis melo L. var makuwa).</title>
        <authorList>
            <person name="Kwon S.-Y."/>
        </authorList>
    </citation>
    <scope>NUCLEOTIDE SEQUENCE [LARGE SCALE GENOMIC DNA]</scope>
    <source>
        <strain evidence="2">cv. Chang Bougi</strain>
        <tissue evidence="1">Leaf</tissue>
    </source>
</reference>
<evidence type="ECO:0000313" key="1">
    <source>
        <dbReference type="EMBL" id="TYK27654.1"/>
    </source>
</evidence>
<comment type="caution">
    <text evidence="1">The sequence shown here is derived from an EMBL/GenBank/DDBJ whole genome shotgun (WGS) entry which is preliminary data.</text>
</comment>
<accession>A0A5D3DVX7</accession>
<evidence type="ECO:0000313" key="2">
    <source>
        <dbReference type="Proteomes" id="UP000321947"/>
    </source>
</evidence>
<organism evidence="1 2">
    <name type="scientific">Cucumis melo var. makuwa</name>
    <name type="common">Oriental melon</name>
    <dbReference type="NCBI Taxonomy" id="1194695"/>
    <lineage>
        <taxon>Eukaryota</taxon>
        <taxon>Viridiplantae</taxon>
        <taxon>Streptophyta</taxon>
        <taxon>Embryophyta</taxon>
        <taxon>Tracheophyta</taxon>
        <taxon>Spermatophyta</taxon>
        <taxon>Magnoliopsida</taxon>
        <taxon>eudicotyledons</taxon>
        <taxon>Gunneridae</taxon>
        <taxon>Pentapetalae</taxon>
        <taxon>rosids</taxon>
        <taxon>fabids</taxon>
        <taxon>Cucurbitales</taxon>
        <taxon>Cucurbitaceae</taxon>
        <taxon>Benincaseae</taxon>
        <taxon>Cucumis</taxon>
    </lineage>
</organism>